<feature type="region of interest" description="Disordered" evidence="1">
    <location>
        <begin position="134"/>
        <end position="181"/>
    </location>
</feature>
<evidence type="ECO:0000256" key="1">
    <source>
        <dbReference type="SAM" id="MobiDB-lite"/>
    </source>
</evidence>
<gene>
    <name evidence="2" type="ORF">AB1Y20_013849</name>
</gene>
<feature type="compositionally biased region" description="Low complexity" evidence="1">
    <location>
        <begin position="71"/>
        <end position="103"/>
    </location>
</feature>
<dbReference type="AlphaFoldDB" id="A0AB34IE45"/>
<accession>A0AB34IE45</accession>
<dbReference type="EMBL" id="JBGBPQ010000027">
    <property type="protein sequence ID" value="KAL1498528.1"/>
    <property type="molecule type" value="Genomic_DNA"/>
</dbReference>
<evidence type="ECO:0000313" key="3">
    <source>
        <dbReference type="Proteomes" id="UP001515480"/>
    </source>
</evidence>
<name>A0AB34IE45_PRYPA</name>
<reference evidence="2 3" key="1">
    <citation type="journal article" date="2024" name="Science">
        <title>Giant polyketide synthase enzymes in the biosynthesis of giant marine polyether toxins.</title>
        <authorList>
            <person name="Fallon T.R."/>
            <person name="Shende V.V."/>
            <person name="Wierzbicki I.H."/>
            <person name="Pendleton A.L."/>
            <person name="Watervoot N.F."/>
            <person name="Auber R.P."/>
            <person name="Gonzalez D.J."/>
            <person name="Wisecaver J.H."/>
            <person name="Moore B.S."/>
        </authorList>
    </citation>
    <scope>NUCLEOTIDE SEQUENCE [LARGE SCALE GENOMIC DNA]</scope>
    <source>
        <strain evidence="2 3">12B1</strain>
    </source>
</reference>
<comment type="caution">
    <text evidence="2">The sequence shown here is derived from an EMBL/GenBank/DDBJ whole genome shotgun (WGS) entry which is preliminary data.</text>
</comment>
<dbReference type="Proteomes" id="UP001515480">
    <property type="component" value="Unassembled WGS sequence"/>
</dbReference>
<organism evidence="2 3">
    <name type="scientific">Prymnesium parvum</name>
    <name type="common">Toxic golden alga</name>
    <dbReference type="NCBI Taxonomy" id="97485"/>
    <lineage>
        <taxon>Eukaryota</taxon>
        <taxon>Haptista</taxon>
        <taxon>Haptophyta</taxon>
        <taxon>Prymnesiophyceae</taxon>
        <taxon>Prymnesiales</taxon>
        <taxon>Prymnesiaceae</taxon>
        <taxon>Prymnesium</taxon>
    </lineage>
</organism>
<sequence length="232" mass="24742">MDFALPDPAGVGPSNPALLRSRGADPLIEPLPHPPATRNAPVAPSHIAHQPDPAQNSAPVARLQPPPPAAMPQQTTTTQSAVDSAQPSAAQSATQASSTSAPTVEHQLQALQRQIDALTFQNEALVARFHQADHSAPTQGHLRPATAPLSTSSARADPSSLPPMPLDPSHPSAAPADPPRLDRADLKRLTTSLEPGRVERWISNLIDTLEDYSRDAAELLRMPPDRRRFAQH</sequence>
<proteinExistence type="predicted"/>
<protein>
    <submittedName>
        <fullName evidence="2">Uncharacterized protein</fullName>
    </submittedName>
</protein>
<keyword evidence="3" id="KW-1185">Reference proteome</keyword>
<feature type="region of interest" description="Disordered" evidence="1">
    <location>
        <begin position="1"/>
        <end position="104"/>
    </location>
</feature>
<evidence type="ECO:0000313" key="2">
    <source>
        <dbReference type="EMBL" id="KAL1498528.1"/>
    </source>
</evidence>